<keyword evidence="2" id="KW-1185">Reference proteome</keyword>
<sequence length="65" mass="7107">MLKRRHASASPCRIPTCVSNACDCSPCISTLQTTLRIVALTNLISLSGMWNSSMASYNLFLRTLS</sequence>
<proteinExistence type="predicted"/>
<dbReference type="EMBL" id="OU898276">
    <property type="protein sequence ID" value="CAG9826429.1"/>
    <property type="molecule type" value="Genomic_DNA"/>
</dbReference>
<reference evidence="1" key="1">
    <citation type="submission" date="2022-01" db="EMBL/GenBank/DDBJ databases">
        <authorList>
            <person name="King R."/>
        </authorList>
    </citation>
    <scope>NUCLEOTIDE SEQUENCE</scope>
</reference>
<accession>A0A9N9SLH6</accession>
<organism evidence="1 2">
    <name type="scientific">Diabrotica balteata</name>
    <name type="common">Banded cucumber beetle</name>
    <dbReference type="NCBI Taxonomy" id="107213"/>
    <lineage>
        <taxon>Eukaryota</taxon>
        <taxon>Metazoa</taxon>
        <taxon>Ecdysozoa</taxon>
        <taxon>Arthropoda</taxon>
        <taxon>Hexapoda</taxon>
        <taxon>Insecta</taxon>
        <taxon>Pterygota</taxon>
        <taxon>Neoptera</taxon>
        <taxon>Endopterygota</taxon>
        <taxon>Coleoptera</taxon>
        <taxon>Polyphaga</taxon>
        <taxon>Cucujiformia</taxon>
        <taxon>Chrysomeloidea</taxon>
        <taxon>Chrysomelidae</taxon>
        <taxon>Galerucinae</taxon>
        <taxon>Diabroticina</taxon>
        <taxon>Diabroticites</taxon>
        <taxon>Diabrotica</taxon>
    </lineage>
</organism>
<protein>
    <submittedName>
        <fullName evidence="1">Uncharacterized protein</fullName>
    </submittedName>
</protein>
<dbReference type="AlphaFoldDB" id="A0A9N9SLH6"/>
<gene>
    <name evidence="1" type="ORF">DIABBA_LOCUS546</name>
</gene>
<evidence type="ECO:0000313" key="2">
    <source>
        <dbReference type="Proteomes" id="UP001153709"/>
    </source>
</evidence>
<name>A0A9N9SLH6_DIABA</name>
<evidence type="ECO:0000313" key="1">
    <source>
        <dbReference type="EMBL" id="CAG9826429.1"/>
    </source>
</evidence>
<dbReference type="Proteomes" id="UP001153709">
    <property type="component" value="Chromosome 1"/>
</dbReference>